<evidence type="ECO:0000313" key="14">
    <source>
        <dbReference type="EMBL" id="KAJ4461808.1"/>
    </source>
</evidence>
<keyword evidence="9" id="KW-0460">Magnesium</keyword>
<protein>
    <recommendedName>
        <fullName evidence="3">tetrahydrofolate synthase</fullName>
        <ecNumber evidence="3">6.3.2.17</ecNumber>
    </recommendedName>
    <alternativeName>
        <fullName evidence="11">Folylpoly-gamma-glutamate synthetase</fullName>
    </alternativeName>
    <alternativeName>
        <fullName evidence="10">Tetrahydrofolylpolyglutamate synthase</fullName>
    </alternativeName>
</protein>
<dbReference type="SUPFAM" id="SSF53623">
    <property type="entry name" value="MurD-like peptide ligases, catalytic domain"/>
    <property type="match status" value="1"/>
</dbReference>
<gene>
    <name evidence="14" type="ORF">PAPYR_1465</name>
</gene>
<reference evidence="14" key="1">
    <citation type="journal article" date="2022" name="bioRxiv">
        <title>Genomics of Preaxostyla Flagellates Illuminates Evolutionary Transitions and the Path Towards Mitochondrial Loss.</title>
        <authorList>
            <person name="Novak L.V.F."/>
            <person name="Treitli S.C."/>
            <person name="Pyrih J."/>
            <person name="Halakuc P."/>
            <person name="Pipaliya S.V."/>
            <person name="Vacek V."/>
            <person name="Brzon O."/>
            <person name="Soukal P."/>
            <person name="Eme L."/>
            <person name="Dacks J.B."/>
            <person name="Karnkowska A."/>
            <person name="Elias M."/>
            <person name="Hampl V."/>
        </authorList>
    </citation>
    <scope>NUCLEOTIDE SEQUENCE</scope>
    <source>
        <strain evidence="14">RCP-MX</strain>
    </source>
</reference>
<dbReference type="InterPro" id="IPR036565">
    <property type="entry name" value="Mur-like_cat_sf"/>
</dbReference>
<dbReference type="InterPro" id="IPR018109">
    <property type="entry name" value="Folylpolyglutamate_synth_CS"/>
</dbReference>
<evidence type="ECO:0000256" key="5">
    <source>
        <dbReference type="ARBA" id="ARBA00022598"/>
    </source>
</evidence>
<dbReference type="PANTHER" id="PTHR11136:SF5">
    <property type="entry name" value="FOLYLPOLYGLUTAMATE SYNTHASE, MITOCHONDRIAL"/>
    <property type="match status" value="1"/>
</dbReference>
<keyword evidence="5 14" id="KW-0436">Ligase</keyword>
<comment type="pathway">
    <text evidence="1">Cofactor biosynthesis; tetrahydrofolylpolyglutamate biosynthesis.</text>
</comment>
<evidence type="ECO:0000256" key="11">
    <source>
        <dbReference type="ARBA" id="ARBA00030876"/>
    </source>
</evidence>
<evidence type="ECO:0000256" key="6">
    <source>
        <dbReference type="ARBA" id="ARBA00022723"/>
    </source>
</evidence>
<comment type="similarity">
    <text evidence="2">Belongs to the folylpolyglutamate synthase family.</text>
</comment>
<dbReference type="GO" id="GO:0004326">
    <property type="term" value="F:tetrahydrofolylpolyglutamate synthase activity"/>
    <property type="evidence" value="ECO:0007669"/>
    <property type="project" value="UniProtKB-EC"/>
</dbReference>
<evidence type="ECO:0000256" key="10">
    <source>
        <dbReference type="ARBA" id="ARBA00030592"/>
    </source>
</evidence>
<dbReference type="NCBIfam" id="TIGR01499">
    <property type="entry name" value="folC"/>
    <property type="match status" value="1"/>
</dbReference>
<evidence type="ECO:0000256" key="13">
    <source>
        <dbReference type="SAM" id="MobiDB-lite"/>
    </source>
</evidence>
<dbReference type="Gene3D" id="3.90.190.20">
    <property type="entry name" value="Mur ligase, C-terminal domain"/>
    <property type="match status" value="1"/>
</dbReference>
<keyword evidence="7" id="KW-0547">Nucleotide-binding</keyword>
<keyword evidence="4" id="KW-0554">One-carbon metabolism</keyword>
<evidence type="ECO:0000256" key="4">
    <source>
        <dbReference type="ARBA" id="ARBA00022563"/>
    </source>
</evidence>
<dbReference type="PANTHER" id="PTHR11136">
    <property type="entry name" value="FOLYLPOLYGLUTAMATE SYNTHASE-RELATED"/>
    <property type="match status" value="1"/>
</dbReference>
<name>A0ABQ8UTY6_9EUKA</name>
<evidence type="ECO:0000313" key="15">
    <source>
        <dbReference type="Proteomes" id="UP001141327"/>
    </source>
</evidence>
<comment type="catalytic activity">
    <reaction evidence="12">
        <text>(6S)-5,6,7,8-tetrahydrofolyl-(gamma-L-Glu)(n) + L-glutamate + ATP = (6S)-5,6,7,8-tetrahydrofolyl-(gamma-L-Glu)(n+1) + ADP + phosphate + H(+)</text>
        <dbReference type="Rhea" id="RHEA:10580"/>
        <dbReference type="Rhea" id="RHEA-COMP:14738"/>
        <dbReference type="Rhea" id="RHEA-COMP:14740"/>
        <dbReference type="ChEBI" id="CHEBI:15378"/>
        <dbReference type="ChEBI" id="CHEBI:29985"/>
        <dbReference type="ChEBI" id="CHEBI:30616"/>
        <dbReference type="ChEBI" id="CHEBI:43474"/>
        <dbReference type="ChEBI" id="CHEBI:141005"/>
        <dbReference type="ChEBI" id="CHEBI:456216"/>
        <dbReference type="EC" id="6.3.2.17"/>
    </reaction>
</comment>
<organism evidence="14 15">
    <name type="scientific">Paratrimastix pyriformis</name>
    <dbReference type="NCBI Taxonomy" id="342808"/>
    <lineage>
        <taxon>Eukaryota</taxon>
        <taxon>Metamonada</taxon>
        <taxon>Preaxostyla</taxon>
        <taxon>Paratrimastigidae</taxon>
        <taxon>Paratrimastix</taxon>
    </lineage>
</organism>
<accession>A0ABQ8UTY6</accession>
<evidence type="ECO:0000256" key="8">
    <source>
        <dbReference type="ARBA" id="ARBA00022840"/>
    </source>
</evidence>
<feature type="compositionally biased region" description="Pro residues" evidence="13">
    <location>
        <begin position="320"/>
        <end position="339"/>
    </location>
</feature>
<dbReference type="Gene3D" id="3.40.1190.10">
    <property type="entry name" value="Mur-like, catalytic domain"/>
    <property type="match status" value="1"/>
</dbReference>
<evidence type="ECO:0000256" key="1">
    <source>
        <dbReference type="ARBA" id="ARBA00005150"/>
    </source>
</evidence>
<dbReference type="InterPro" id="IPR036615">
    <property type="entry name" value="Mur_ligase_C_dom_sf"/>
</dbReference>
<evidence type="ECO:0000256" key="12">
    <source>
        <dbReference type="ARBA" id="ARBA00047493"/>
    </source>
</evidence>
<dbReference type="EMBL" id="JAPMOS010000005">
    <property type="protein sequence ID" value="KAJ4461808.1"/>
    <property type="molecule type" value="Genomic_DNA"/>
</dbReference>
<evidence type="ECO:0000256" key="9">
    <source>
        <dbReference type="ARBA" id="ARBA00022842"/>
    </source>
</evidence>
<dbReference type="InterPro" id="IPR001645">
    <property type="entry name" value="Folylpolyglutamate_synth"/>
</dbReference>
<keyword evidence="6" id="KW-0479">Metal-binding</keyword>
<keyword evidence="15" id="KW-1185">Reference proteome</keyword>
<proteinExistence type="inferred from homology"/>
<sequence>MACARTYEGALQQLGSLTSNQQALALSKVHSRENTLEHMQSCLTRLGLDLSNLPVIHVAGTKGKGSTCSFCEAILRSHGLKTGLYTSPHLVDIRERFKINNKMISKDTFASLFWDQWDRLRTSGPHEEMPSYFKFLTLMAFKLFVDQRVDAAIVEVGIGGRIDATNVVHPHAAGVARLDLDHVAVLGNTLPLIAGEKAGIMKPDVPSATVAQKSEALAVLAKRAHEVGSPLYIIPSLKNVFADPPRLGLAAAARPSPPATTAAHHLPPITARHHRPPHHHRHPTVTTVTPPPPPSPHRHPTATPPPATTRHPPPPRHHPPPPATTPPPPATTPPPPRHPAPFHASLFASSRTSCMQLFMAKRAAPGARPSDLLPAERIEWDPATQRPQSVASHLPLYTPLGLLRTALEETTFAGRCQTIRLDRYPPCGAGPEGTTGAERPAMTLFLDGAHTPESIAAGLRWFLSAARGGPNRRRVLLFNSLQTRDPAPLLLPLRDAVADPPFSQLFLAAPAGDSTPDWQDHLRALWSGTPAPEGRPIPPATTSATVEEALTEICSLERRWKAEAIQAGNGTLPADFGVDVLVIGSLHLVGEALKALQVKEV</sequence>
<dbReference type="SUPFAM" id="SSF53244">
    <property type="entry name" value="MurD-like peptide ligases, peptide-binding domain"/>
    <property type="match status" value="1"/>
</dbReference>
<dbReference type="PROSITE" id="PS01012">
    <property type="entry name" value="FOLYLPOLYGLU_SYNT_2"/>
    <property type="match status" value="1"/>
</dbReference>
<evidence type="ECO:0000256" key="7">
    <source>
        <dbReference type="ARBA" id="ARBA00022741"/>
    </source>
</evidence>
<keyword evidence="8" id="KW-0067">ATP-binding</keyword>
<dbReference type="EC" id="6.3.2.17" evidence="3"/>
<feature type="compositionally biased region" description="Basic residues" evidence="13">
    <location>
        <begin position="271"/>
        <end position="283"/>
    </location>
</feature>
<feature type="region of interest" description="Disordered" evidence="13">
    <location>
        <begin position="269"/>
        <end position="343"/>
    </location>
</feature>
<evidence type="ECO:0000256" key="3">
    <source>
        <dbReference type="ARBA" id="ARBA00013025"/>
    </source>
</evidence>
<dbReference type="Proteomes" id="UP001141327">
    <property type="component" value="Unassembled WGS sequence"/>
</dbReference>
<comment type="caution">
    <text evidence="14">The sequence shown here is derived from an EMBL/GenBank/DDBJ whole genome shotgun (WGS) entry which is preliminary data.</text>
</comment>
<evidence type="ECO:0000256" key="2">
    <source>
        <dbReference type="ARBA" id="ARBA00008276"/>
    </source>
</evidence>